<reference evidence="1 2" key="2">
    <citation type="journal article" date="2021" name="Int. J. Syst. Evol. Microbiol.">
        <title>Isolation and Polyphasic Characterization of Desulfuromonas versatilis sp. Nov., an Electrogenic Bacteria Capable of Versatile Metabolism Isolated from a Graphene Oxide-Reducing Enrichment Culture.</title>
        <authorList>
            <person name="Xie L."/>
            <person name="Yoshida N."/>
            <person name="Ishii S."/>
            <person name="Meng L."/>
        </authorList>
    </citation>
    <scope>NUCLEOTIDE SEQUENCE [LARGE SCALE GENOMIC DNA]</scope>
    <source>
        <strain evidence="1 2">NIT-T3</strain>
    </source>
</reference>
<accession>A0ABM8HTP3</accession>
<reference evidence="1 2" key="1">
    <citation type="journal article" date="2016" name="C (Basel)">
        <title>Selective Growth of and Electricity Production by Marine Exoelectrogenic Bacteria in Self-Aggregated Hydrogel of Microbially Reduced Graphene Oxide.</title>
        <authorList>
            <person name="Yoshida N."/>
            <person name="Goto Y."/>
            <person name="Miyata Y."/>
        </authorList>
    </citation>
    <scope>NUCLEOTIDE SEQUENCE [LARGE SCALE GENOMIC DNA]</scope>
    <source>
        <strain evidence="1 2">NIT-T3</strain>
    </source>
</reference>
<gene>
    <name evidence="1" type="ORF">DESUT3_14730</name>
</gene>
<proteinExistence type="predicted"/>
<keyword evidence="2" id="KW-1185">Reference proteome</keyword>
<organism evidence="1 2">
    <name type="scientific">Desulfuromonas versatilis</name>
    <dbReference type="NCBI Taxonomy" id="2802975"/>
    <lineage>
        <taxon>Bacteria</taxon>
        <taxon>Pseudomonadati</taxon>
        <taxon>Thermodesulfobacteriota</taxon>
        <taxon>Desulfuromonadia</taxon>
        <taxon>Desulfuromonadales</taxon>
        <taxon>Desulfuromonadaceae</taxon>
        <taxon>Desulfuromonas</taxon>
    </lineage>
</organism>
<name>A0ABM8HTP3_9BACT</name>
<sequence length="68" mass="7339">MARVAQSARGGVSVVARSGGEMRTRHRLLLAMAERLPLFGFEIPALEAVPVEQAIEGSPGDLRLARRL</sequence>
<dbReference type="EMBL" id="AP024355">
    <property type="protein sequence ID" value="BCR04404.1"/>
    <property type="molecule type" value="Genomic_DNA"/>
</dbReference>
<protein>
    <submittedName>
        <fullName evidence="1">Uncharacterized protein</fullName>
    </submittedName>
</protein>
<evidence type="ECO:0000313" key="1">
    <source>
        <dbReference type="EMBL" id="BCR04404.1"/>
    </source>
</evidence>
<dbReference type="Proteomes" id="UP001319827">
    <property type="component" value="Chromosome"/>
</dbReference>
<evidence type="ECO:0000313" key="2">
    <source>
        <dbReference type="Proteomes" id="UP001319827"/>
    </source>
</evidence>